<proteinExistence type="predicted"/>
<comment type="caution">
    <text evidence="1">The sequence shown here is derived from an EMBL/GenBank/DDBJ whole genome shotgun (WGS) entry which is preliminary data.</text>
</comment>
<gene>
    <name evidence="1" type="ORF">MSG28_006693</name>
</gene>
<reference evidence="1 2" key="1">
    <citation type="journal article" date="2022" name="Genome Biol. Evol.">
        <title>The Spruce Budworm Genome: Reconstructing the Evolutionary History of Antifreeze Proteins.</title>
        <authorList>
            <person name="Beliveau C."/>
            <person name="Gagne P."/>
            <person name="Picq S."/>
            <person name="Vernygora O."/>
            <person name="Keeling C.I."/>
            <person name="Pinkney K."/>
            <person name="Doucet D."/>
            <person name="Wen F."/>
            <person name="Johnston J.S."/>
            <person name="Maaroufi H."/>
            <person name="Boyle B."/>
            <person name="Laroche J."/>
            <person name="Dewar K."/>
            <person name="Juretic N."/>
            <person name="Blackburn G."/>
            <person name="Nisole A."/>
            <person name="Brunet B."/>
            <person name="Brandao M."/>
            <person name="Lumley L."/>
            <person name="Duan J."/>
            <person name="Quan G."/>
            <person name="Lucarotti C.J."/>
            <person name="Roe A.D."/>
            <person name="Sperling F.A.H."/>
            <person name="Levesque R.C."/>
            <person name="Cusson M."/>
        </authorList>
    </citation>
    <scope>NUCLEOTIDE SEQUENCE [LARGE SCALE GENOMIC DNA]</scope>
    <source>
        <strain evidence="1">Glfc:IPQL:Cfum</strain>
    </source>
</reference>
<protein>
    <submittedName>
        <fullName evidence="1">Uncharacterized protein</fullName>
    </submittedName>
</protein>
<organism evidence="1 2">
    <name type="scientific">Choristoneura fumiferana</name>
    <name type="common">Spruce budworm moth</name>
    <name type="synonym">Archips fumiferana</name>
    <dbReference type="NCBI Taxonomy" id="7141"/>
    <lineage>
        <taxon>Eukaryota</taxon>
        <taxon>Metazoa</taxon>
        <taxon>Ecdysozoa</taxon>
        <taxon>Arthropoda</taxon>
        <taxon>Hexapoda</taxon>
        <taxon>Insecta</taxon>
        <taxon>Pterygota</taxon>
        <taxon>Neoptera</taxon>
        <taxon>Endopterygota</taxon>
        <taxon>Lepidoptera</taxon>
        <taxon>Glossata</taxon>
        <taxon>Ditrysia</taxon>
        <taxon>Tortricoidea</taxon>
        <taxon>Tortricidae</taxon>
        <taxon>Tortricinae</taxon>
        <taxon>Choristoneura</taxon>
    </lineage>
</organism>
<evidence type="ECO:0000313" key="1">
    <source>
        <dbReference type="EMBL" id="KAI8424742.1"/>
    </source>
</evidence>
<accession>A0ACC0JKX4</accession>
<keyword evidence="2" id="KW-1185">Reference proteome</keyword>
<dbReference type="EMBL" id="CM046111">
    <property type="protein sequence ID" value="KAI8424742.1"/>
    <property type="molecule type" value="Genomic_DNA"/>
</dbReference>
<dbReference type="Proteomes" id="UP001064048">
    <property type="component" value="Chromosome 11"/>
</dbReference>
<name>A0ACC0JKX4_CHOFU</name>
<sequence length="382" mass="42768">MSSTEDYHKPRIVEGQSSSSVERSPEERHQRAKFRRKISDGKGGRRQVTEAEALRAMQRLCARIASQKMLVISSLENDCSKEELNRQIAVLQELQKKYVRLEMALQYSFFDNGTSNGRMTVTPIQETPSLTLSESDMLPEPRSNDPLNDRLKEGDTEVEASDNVSTSNDETAEAWDGVDDPLRRAARAPPDPEPNGNELIIDEPNADTTISAGLMPPIDFSQVVSVPGWVTRGAGASTHHEYEVRIKLGNQRWALLRRYRRFRDLYLAMRRQYGPKVGTIPFPPRQLWQSEAVARARRGALEAFLRRLLAVCAADRRCPLHAAPLTPHALVSFSPFFRRLAAARALCAGALRLAAAAALLLAHCLALALLLAYLCCRRLRRS</sequence>
<evidence type="ECO:0000313" key="2">
    <source>
        <dbReference type="Proteomes" id="UP001064048"/>
    </source>
</evidence>